<dbReference type="GO" id="GO:0005789">
    <property type="term" value="C:endoplasmic reticulum membrane"/>
    <property type="evidence" value="ECO:0007669"/>
    <property type="project" value="UniProtKB-SubCell"/>
</dbReference>
<dbReference type="Gene3D" id="1.10.720.30">
    <property type="entry name" value="SAP domain"/>
    <property type="match status" value="1"/>
</dbReference>
<dbReference type="AlphaFoldDB" id="A0A0D2MLH9"/>
<keyword evidence="11" id="KW-0413">Isomerase</keyword>
<dbReference type="PANTHER" id="PTHR44340">
    <property type="entry name" value="DNAJ HOMOLOG SUBFAMILY C MEMBER 10"/>
    <property type="match status" value="1"/>
</dbReference>
<dbReference type="GO" id="GO:0051787">
    <property type="term" value="F:misfolded protein binding"/>
    <property type="evidence" value="ECO:0007669"/>
    <property type="project" value="TreeGrafter"/>
</dbReference>
<dbReference type="OrthoDB" id="10264505at2759"/>
<evidence type="ECO:0000259" key="10">
    <source>
        <dbReference type="PROSITE" id="PS51352"/>
    </source>
</evidence>
<dbReference type="PROSITE" id="PS00194">
    <property type="entry name" value="THIOREDOXIN_1"/>
    <property type="match status" value="1"/>
</dbReference>
<evidence type="ECO:0000256" key="3">
    <source>
        <dbReference type="ARBA" id="ARBA00020921"/>
    </source>
</evidence>
<name>A0A0D2MLH9_9CHLO</name>
<dbReference type="KEGG" id="mng:MNEG_6529"/>
<dbReference type="Gene3D" id="3.40.30.10">
    <property type="entry name" value="Glutaredoxin"/>
    <property type="match status" value="1"/>
</dbReference>
<dbReference type="InterPro" id="IPR036361">
    <property type="entry name" value="SAP_dom_sf"/>
</dbReference>
<evidence type="ECO:0000259" key="9">
    <source>
        <dbReference type="PROSITE" id="PS50076"/>
    </source>
</evidence>
<dbReference type="Pfam" id="PF10208">
    <property type="entry name" value="ARMET_C"/>
    <property type="match status" value="1"/>
</dbReference>
<dbReference type="Pfam" id="PF00226">
    <property type="entry name" value="DnaJ"/>
    <property type="match status" value="1"/>
</dbReference>
<evidence type="ECO:0000256" key="1">
    <source>
        <dbReference type="ARBA" id="ARBA00004163"/>
    </source>
</evidence>
<feature type="chain" id="PRO_5002247050" description="DnaJ homolog subfamily C member 10" evidence="8">
    <location>
        <begin position="25"/>
        <end position="493"/>
    </location>
</feature>
<dbReference type="GO" id="GO:0016671">
    <property type="term" value="F:oxidoreductase activity, acting on a sulfur group of donors, disulfide as acceptor"/>
    <property type="evidence" value="ECO:0007669"/>
    <property type="project" value="TreeGrafter"/>
</dbReference>
<dbReference type="GO" id="GO:0036498">
    <property type="term" value="P:IRE1-mediated unfolded protein response"/>
    <property type="evidence" value="ECO:0007669"/>
    <property type="project" value="TreeGrafter"/>
</dbReference>
<dbReference type="InterPro" id="IPR036249">
    <property type="entry name" value="Thioredoxin-like_sf"/>
</dbReference>
<keyword evidence="12" id="KW-1185">Reference proteome</keyword>
<dbReference type="InterPro" id="IPR001623">
    <property type="entry name" value="DnaJ_domain"/>
</dbReference>
<dbReference type="GO" id="GO:0005788">
    <property type="term" value="C:endoplasmic reticulum lumen"/>
    <property type="evidence" value="ECO:0007669"/>
    <property type="project" value="TreeGrafter"/>
</dbReference>
<dbReference type="CDD" id="cd06257">
    <property type="entry name" value="DnaJ"/>
    <property type="match status" value="1"/>
</dbReference>
<dbReference type="PANTHER" id="PTHR44340:SF1">
    <property type="entry name" value="DNAJ HOMOLOG SUBFAMILY C MEMBER 10"/>
    <property type="match status" value="1"/>
</dbReference>
<dbReference type="PROSITE" id="PS51352">
    <property type="entry name" value="THIOREDOXIN_2"/>
    <property type="match status" value="1"/>
</dbReference>
<organism evidence="11 12">
    <name type="scientific">Monoraphidium neglectum</name>
    <dbReference type="NCBI Taxonomy" id="145388"/>
    <lineage>
        <taxon>Eukaryota</taxon>
        <taxon>Viridiplantae</taxon>
        <taxon>Chlorophyta</taxon>
        <taxon>core chlorophytes</taxon>
        <taxon>Chlorophyceae</taxon>
        <taxon>CS clade</taxon>
        <taxon>Sphaeropleales</taxon>
        <taxon>Selenastraceae</taxon>
        <taxon>Monoraphidium</taxon>
    </lineage>
</organism>
<dbReference type="InterPro" id="IPR036869">
    <property type="entry name" value="J_dom_sf"/>
</dbReference>
<evidence type="ECO:0000256" key="5">
    <source>
        <dbReference type="ARBA" id="ARBA00035002"/>
    </source>
</evidence>
<evidence type="ECO:0000313" key="12">
    <source>
        <dbReference type="Proteomes" id="UP000054498"/>
    </source>
</evidence>
<evidence type="ECO:0000256" key="4">
    <source>
        <dbReference type="ARBA" id="ARBA00023006"/>
    </source>
</evidence>
<dbReference type="GO" id="GO:0016853">
    <property type="term" value="F:isomerase activity"/>
    <property type="evidence" value="ECO:0007669"/>
    <property type="project" value="UniProtKB-KW"/>
</dbReference>
<feature type="domain" description="Thioredoxin" evidence="10">
    <location>
        <begin position="181"/>
        <end position="297"/>
    </location>
</feature>
<dbReference type="InterPro" id="IPR052460">
    <property type="entry name" value="ER_disulfide_reductase"/>
</dbReference>
<keyword evidence="4" id="KW-0072">Autophagy</keyword>
<evidence type="ECO:0000256" key="8">
    <source>
        <dbReference type="SAM" id="SignalP"/>
    </source>
</evidence>
<feature type="region of interest" description="Disordered" evidence="7">
    <location>
        <begin position="98"/>
        <end position="117"/>
    </location>
</feature>
<dbReference type="SUPFAM" id="SSF46565">
    <property type="entry name" value="Chaperone J-domain"/>
    <property type="match status" value="1"/>
</dbReference>
<dbReference type="Gene3D" id="1.10.287.110">
    <property type="entry name" value="DnaJ domain"/>
    <property type="match status" value="1"/>
</dbReference>
<evidence type="ECO:0000256" key="7">
    <source>
        <dbReference type="SAM" id="MobiDB-lite"/>
    </source>
</evidence>
<dbReference type="GeneID" id="25739405"/>
<keyword evidence="8" id="KW-0732">Signal</keyword>
<dbReference type="GO" id="GO:0015035">
    <property type="term" value="F:protein-disulfide reductase activity"/>
    <property type="evidence" value="ECO:0007669"/>
    <property type="project" value="TreeGrafter"/>
</dbReference>
<dbReference type="InterPro" id="IPR019345">
    <property type="entry name" value="ARMET_C"/>
</dbReference>
<gene>
    <name evidence="11" type="ORF">MNEG_6529</name>
</gene>
<dbReference type="InterPro" id="IPR018253">
    <property type="entry name" value="DnaJ_domain_CS"/>
</dbReference>
<dbReference type="SMART" id="SM00271">
    <property type="entry name" value="DnaJ"/>
    <property type="match status" value="1"/>
</dbReference>
<dbReference type="InterPro" id="IPR013766">
    <property type="entry name" value="Thioredoxin_domain"/>
</dbReference>
<dbReference type="InterPro" id="IPR017937">
    <property type="entry name" value="Thioredoxin_CS"/>
</dbReference>
<dbReference type="SUPFAM" id="SSF68906">
    <property type="entry name" value="SAP domain"/>
    <property type="match status" value="1"/>
</dbReference>
<sequence length="493" mass="50713">MVSSGRLVWVVAVLVFAVADLTAAVRSTRLYDALGIPPDADDRVIKKAYKKQALKWHPDRNPDKVKKAEARFREVAEAYEVLSDPEKRRMYDQLGEDALKAGRGGPGGPGGPGGGFQFQGGDPFEMFNMFFGGGGGGGRGGGGGGGFKFQFGNGGGQHGGFPGGMGGGGMGGGGGGASASLYGGDPAVQELGAETFPDGSGDWVWLVEFYAPWCGHCQQLAPKWKQVAAKLKGVVNVGAVDCDAHKALCQRHGVKGYPTIKALTPRAGADGWVEYQGQRGAKDIADFAVSLIPSSVHYLSRRADLDSFLVRCGGDGGGSGAKRGGGAERAAWGLCVVLLTDKAEAPSLLRALSSAYRGRAAFGVLRAPGALSGKQQQAVQEVVTALGPALEGKAAPAVALVCNGDLRTAEAYAGVLKSEPLQRALGKYAGGKVCSSKIAVDASTDLGALSVAQLKAVVAARGVDCRGCFEKGDYVRALKAALAAAPPKQDTEL</sequence>
<dbReference type="EMBL" id="KK101287">
    <property type="protein sequence ID" value="KIZ01432.1"/>
    <property type="molecule type" value="Genomic_DNA"/>
</dbReference>
<evidence type="ECO:0000256" key="2">
    <source>
        <dbReference type="ARBA" id="ARBA00020920"/>
    </source>
</evidence>
<dbReference type="GO" id="GO:0006914">
    <property type="term" value="P:autophagy"/>
    <property type="evidence" value="ECO:0007669"/>
    <property type="project" value="UniProtKB-KW"/>
</dbReference>
<dbReference type="RefSeq" id="XP_013900451.1">
    <property type="nucleotide sequence ID" value="XM_014044997.1"/>
</dbReference>
<dbReference type="Proteomes" id="UP000054498">
    <property type="component" value="Unassembled WGS sequence"/>
</dbReference>
<comment type="subcellular location">
    <subcellularLocation>
        <location evidence="1">Endoplasmic reticulum membrane</location>
        <topology evidence="1">Single-pass type IV membrane protein</topology>
    </subcellularLocation>
</comment>
<dbReference type="Pfam" id="PF00085">
    <property type="entry name" value="Thioredoxin"/>
    <property type="match status" value="1"/>
</dbReference>
<feature type="domain" description="J" evidence="9">
    <location>
        <begin position="29"/>
        <end position="95"/>
    </location>
</feature>
<reference evidence="11 12" key="1">
    <citation type="journal article" date="2013" name="BMC Genomics">
        <title>Reconstruction of the lipid metabolism for the microalga Monoraphidium neglectum from its genome sequence reveals characteristics suitable for biofuel production.</title>
        <authorList>
            <person name="Bogen C."/>
            <person name="Al-Dilaimi A."/>
            <person name="Albersmeier A."/>
            <person name="Wichmann J."/>
            <person name="Grundmann M."/>
            <person name="Rupp O."/>
            <person name="Lauersen K.J."/>
            <person name="Blifernez-Klassen O."/>
            <person name="Kalinowski J."/>
            <person name="Goesmann A."/>
            <person name="Mussgnug J.H."/>
            <person name="Kruse O."/>
        </authorList>
    </citation>
    <scope>NUCLEOTIDE SEQUENCE [LARGE SCALE GENOMIC DNA]</scope>
    <source>
        <strain evidence="11 12">SAG 48.87</strain>
    </source>
</reference>
<accession>A0A0D2MLH9</accession>
<feature type="compositionally biased region" description="Gly residues" evidence="7">
    <location>
        <begin position="102"/>
        <end position="117"/>
    </location>
</feature>
<dbReference type="PRINTS" id="PR00625">
    <property type="entry name" value="JDOMAIN"/>
</dbReference>
<dbReference type="PRINTS" id="PR00421">
    <property type="entry name" value="THIOREDOXIN"/>
</dbReference>
<evidence type="ECO:0000256" key="6">
    <source>
        <dbReference type="ARBA" id="ARBA00035043"/>
    </source>
</evidence>
<comment type="function">
    <text evidence="5">Plays an important role in regulating the size of autophagosomes during the formation process.</text>
</comment>
<dbReference type="SUPFAM" id="SSF52833">
    <property type="entry name" value="Thioredoxin-like"/>
    <property type="match status" value="1"/>
</dbReference>
<feature type="signal peptide" evidence="8">
    <location>
        <begin position="1"/>
        <end position="24"/>
    </location>
</feature>
<protein>
    <recommendedName>
        <fullName evidence="2">DnaJ homolog subfamily C member 10</fullName>
    </recommendedName>
    <alternativeName>
        <fullName evidence="3">DnaJ homolog subfamily C member 16</fullName>
    </alternativeName>
    <alternativeName>
        <fullName evidence="6">Endoplasmic reticulum DNA J domain-containing protein 8</fullName>
    </alternativeName>
</protein>
<proteinExistence type="predicted"/>
<evidence type="ECO:0000313" key="11">
    <source>
        <dbReference type="EMBL" id="KIZ01432.1"/>
    </source>
</evidence>
<dbReference type="PROSITE" id="PS00636">
    <property type="entry name" value="DNAJ_1"/>
    <property type="match status" value="1"/>
</dbReference>
<dbReference type="STRING" id="145388.A0A0D2MLH9"/>
<dbReference type="PROSITE" id="PS50076">
    <property type="entry name" value="DNAJ_2"/>
    <property type="match status" value="1"/>
</dbReference>